<accession>A0A9X4GZA9</accession>
<feature type="domain" description="Dynamin N-terminal" evidence="1">
    <location>
        <begin position="26"/>
        <end position="149"/>
    </location>
</feature>
<dbReference type="SUPFAM" id="SSF52540">
    <property type="entry name" value="P-loop containing nucleoside triphosphate hydrolases"/>
    <property type="match status" value="2"/>
</dbReference>
<dbReference type="InterPro" id="IPR027417">
    <property type="entry name" value="P-loop_NTPase"/>
</dbReference>
<dbReference type="PANTHER" id="PTHR43681">
    <property type="entry name" value="TRANSMEMBRANE GTPASE FZO"/>
    <property type="match status" value="1"/>
</dbReference>
<organism evidence="2 3">
    <name type="scientific">Pelotomaculum isophthalicicum JI</name>
    <dbReference type="NCBI Taxonomy" id="947010"/>
    <lineage>
        <taxon>Bacteria</taxon>
        <taxon>Bacillati</taxon>
        <taxon>Bacillota</taxon>
        <taxon>Clostridia</taxon>
        <taxon>Eubacteriales</taxon>
        <taxon>Desulfotomaculaceae</taxon>
        <taxon>Pelotomaculum</taxon>
    </lineage>
</organism>
<dbReference type="EMBL" id="JAKOAV010000015">
    <property type="protein sequence ID" value="MDF9408557.1"/>
    <property type="molecule type" value="Genomic_DNA"/>
</dbReference>
<protein>
    <submittedName>
        <fullName evidence="2">Dynamin family protein</fullName>
    </submittedName>
</protein>
<gene>
    <name evidence="2" type="ORF">L7E55_09325</name>
</gene>
<sequence>MNELNRFIAKSEELYDLAGQNLKPAIAVIGSYNSGKSTLLNSLLGEEISPVGAVPTTSRLLYFDYADSFSARYTGVRDKCVFANRNALASFLSSRQPQGGRVNIELPAPILKKCRLIDTPGIDSFSHESIRMAEQAANESVKIIYLFHQRGIENFNRLFLNKFASTWKNKNLNDISFWLNCNLGNCDGTSLEATMAVLRKIFLSQVRLNAINILNHENIQDLRLFLEVELARYYFDNLAKNLKKVDNEIPAKLKKITSIADESLFLSEFWTVLETAEKLFSAYRTLNSIPLIVSETEGLLCSINSSNLNKTDNKAGGHLYRPHAGGFKEGKELILELLNSLIREKKLDGWLERPKLSKMAAKIKAERFTVVAAGGFSTGKSTFFNALMKEEILPTGNGPTTSSITRISHGREKTATVRLPLQVTLQIHENIGKQSHLCADKLDILENYIKNNESGLAYLEACTEDRFRQVDYQEITTLINQAREFYAAGAFARSAGKLPLPAVYKPVPAKGISRKKLLQKVRLTFHNAGEPEFDLANPAHLNKFKEITGPDNAFRISGIDIRHPSKYLELTDFVDTPGLDSIQKDYFDEITDNIRQCDAYLVFLNARHILNDMDKENFETVFLPQIRASFKQRDMLEKEFAKIYFVINFADTLTPFQQEAVTNFVRKSLSAPIQSSLAIPDPKIFLISALRGLAGKDRGMEVLLKNLEEGIMRFRGRNFYRNILDELYSMLNGISQKINIELPTLIQIGHRSGAKKQKLCQALEVLLKYRREIKNIRNTIYSLGRL</sequence>
<dbReference type="Pfam" id="PF00350">
    <property type="entry name" value="Dynamin_N"/>
    <property type="match status" value="2"/>
</dbReference>
<dbReference type="InterPro" id="IPR022812">
    <property type="entry name" value="Dynamin"/>
</dbReference>
<feature type="domain" description="Dynamin N-terminal" evidence="1">
    <location>
        <begin position="370"/>
        <end position="624"/>
    </location>
</feature>
<proteinExistence type="predicted"/>
<evidence type="ECO:0000313" key="2">
    <source>
        <dbReference type="EMBL" id="MDF9408557.1"/>
    </source>
</evidence>
<dbReference type="InterPro" id="IPR051943">
    <property type="entry name" value="TRAFAC_Dynamin-like_GTPase"/>
</dbReference>
<dbReference type="PRINTS" id="PR00195">
    <property type="entry name" value="DYNAMIN"/>
</dbReference>
<name>A0A9X4GZA9_9FIRM</name>
<reference evidence="2" key="1">
    <citation type="submission" date="2022-02" db="EMBL/GenBank/DDBJ databases">
        <authorList>
            <person name="Leng L."/>
        </authorList>
    </citation>
    <scope>NUCLEOTIDE SEQUENCE</scope>
    <source>
        <strain evidence="2">JI</strain>
    </source>
</reference>
<evidence type="ECO:0000259" key="1">
    <source>
        <dbReference type="Pfam" id="PF00350"/>
    </source>
</evidence>
<dbReference type="AlphaFoldDB" id="A0A9X4GZA9"/>
<dbReference type="PANTHER" id="PTHR43681:SF1">
    <property type="entry name" value="SARCALUMENIN"/>
    <property type="match status" value="1"/>
</dbReference>
<keyword evidence="3" id="KW-1185">Reference proteome</keyword>
<comment type="caution">
    <text evidence="2">The sequence shown here is derived from an EMBL/GenBank/DDBJ whole genome shotgun (WGS) entry which is preliminary data.</text>
</comment>
<dbReference type="InterPro" id="IPR045063">
    <property type="entry name" value="Dynamin_N"/>
</dbReference>
<evidence type="ECO:0000313" key="3">
    <source>
        <dbReference type="Proteomes" id="UP001154312"/>
    </source>
</evidence>
<dbReference type="RefSeq" id="WP_277443887.1">
    <property type="nucleotide sequence ID" value="NZ_JAKOAV010000015.1"/>
</dbReference>
<dbReference type="Gene3D" id="3.40.50.300">
    <property type="entry name" value="P-loop containing nucleotide triphosphate hydrolases"/>
    <property type="match status" value="3"/>
</dbReference>
<dbReference type="Proteomes" id="UP001154312">
    <property type="component" value="Unassembled WGS sequence"/>
</dbReference>